<gene>
    <name evidence="2" type="ORF">ACFYTH_15290</name>
</gene>
<keyword evidence="3" id="KW-1185">Reference proteome</keyword>
<organism evidence="2 3">
    <name type="scientific">Nocardia africana</name>
    <dbReference type="NCBI Taxonomy" id="134964"/>
    <lineage>
        <taxon>Bacteria</taxon>
        <taxon>Bacillati</taxon>
        <taxon>Actinomycetota</taxon>
        <taxon>Actinomycetes</taxon>
        <taxon>Mycobacteriales</taxon>
        <taxon>Nocardiaceae</taxon>
        <taxon>Nocardia</taxon>
    </lineage>
</organism>
<evidence type="ECO:0000256" key="1">
    <source>
        <dbReference type="SAM" id="Phobius"/>
    </source>
</evidence>
<protein>
    <submittedName>
        <fullName evidence="2">Uncharacterized protein</fullName>
    </submittedName>
</protein>
<accession>A0ABW6NK97</accession>
<comment type="caution">
    <text evidence="2">The sequence shown here is derived from an EMBL/GenBank/DDBJ whole genome shotgun (WGS) entry which is preliminary data.</text>
</comment>
<keyword evidence="1" id="KW-1133">Transmembrane helix</keyword>
<dbReference type="Proteomes" id="UP001601521">
    <property type="component" value="Unassembled WGS sequence"/>
</dbReference>
<name>A0ABW6NK97_9NOCA</name>
<dbReference type="EMBL" id="JBIALX010000005">
    <property type="protein sequence ID" value="MFF0454726.1"/>
    <property type="molecule type" value="Genomic_DNA"/>
</dbReference>
<keyword evidence="1" id="KW-0472">Membrane</keyword>
<proteinExistence type="predicted"/>
<dbReference type="RefSeq" id="WP_387251591.1">
    <property type="nucleotide sequence ID" value="NZ_JBIALX010000005.1"/>
</dbReference>
<evidence type="ECO:0000313" key="3">
    <source>
        <dbReference type="Proteomes" id="UP001601521"/>
    </source>
</evidence>
<feature type="transmembrane region" description="Helical" evidence="1">
    <location>
        <begin position="6"/>
        <end position="25"/>
    </location>
</feature>
<sequence length="48" mass="5418">MISWEGGLVIVIAIPTVVFIAAWIWPQRVPKDKSVSAIRDRVEGEKQQ</sequence>
<keyword evidence="1" id="KW-0812">Transmembrane</keyword>
<reference evidence="2 3" key="1">
    <citation type="submission" date="2024-10" db="EMBL/GenBank/DDBJ databases">
        <title>The Natural Products Discovery Center: Release of the First 8490 Sequenced Strains for Exploring Actinobacteria Biosynthetic Diversity.</title>
        <authorList>
            <person name="Kalkreuter E."/>
            <person name="Kautsar S.A."/>
            <person name="Yang D."/>
            <person name="Bader C.D."/>
            <person name="Teijaro C.N."/>
            <person name="Fluegel L."/>
            <person name="Davis C.M."/>
            <person name="Simpson J.R."/>
            <person name="Lauterbach L."/>
            <person name="Steele A.D."/>
            <person name="Gui C."/>
            <person name="Meng S."/>
            <person name="Li G."/>
            <person name="Viehrig K."/>
            <person name="Ye F."/>
            <person name="Su P."/>
            <person name="Kiefer A.F."/>
            <person name="Nichols A."/>
            <person name="Cepeda A.J."/>
            <person name="Yan W."/>
            <person name="Fan B."/>
            <person name="Jiang Y."/>
            <person name="Adhikari A."/>
            <person name="Zheng C.-J."/>
            <person name="Schuster L."/>
            <person name="Cowan T.M."/>
            <person name="Smanski M.J."/>
            <person name="Chevrette M.G."/>
            <person name="De Carvalho L.P.S."/>
            <person name="Shen B."/>
        </authorList>
    </citation>
    <scope>NUCLEOTIDE SEQUENCE [LARGE SCALE GENOMIC DNA]</scope>
    <source>
        <strain evidence="2 3">NPDC004550</strain>
    </source>
</reference>
<evidence type="ECO:0000313" key="2">
    <source>
        <dbReference type="EMBL" id="MFF0454726.1"/>
    </source>
</evidence>